<dbReference type="OrthoDB" id="6449557at2759"/>
<evidence type="ECO:0000256" key="2">
    <source>
        <dbReference type="SAM" id="MobiDB-lite"/>
    </source>
</evidence>
<feature type="domain" description="C2H2-type" evidence="3">
    <location>
        <begin position="70"/>
        <end position="91"/>
    </location>
</feature>
<dbReference type="SMART" id="SM00355">
    <property type="entry name" value="ZnF_C2H2"/>
    <property type="match status" value="2"/>
</dbReference>
<keyword evidence="1" id="KW-0175">Coiled coil</keyword>
<evidence type="ECO:0000313" key="4">
    <source>
        <dbReference type="EMBL" id="GFQ84575.1"/>
    </source>
</evidence>
<accession>A0A8X6KS34</accession>
<feature type="region of interest" description="Disordered" evidence="2">
    <location>
        <begin position="679"/>
        <end position="699"/>
    </location>
</feature>
<dbReference type="Gene3D" id="3.30.160.60">
    <property type="entry name" value="Classic Zinc Finger"/>
    <property type="match status" value="1"/>
</dbReference>
<dbReference type="InterPro" id="IPR013087">
    <property type="entry name" value="Znf_C2H2_type"/>
</dbReference>
<feature type="compositionally biased region" description="Basic and acidic residues" evidence="2">
    <location>
        <begin position="687"/>
        <end position="699"/>
    </location>
</feature>
<evidence type="ECO:0000256" key="1">
    <source>
        <dbReference type="SAM" id="Coils"/>
    </source>
</evidence>
<proteinExistence type="predicted"/>
<gene>
    <name evidence="4" type="ORF">TNCT_179361</name>
</gene>
<feature type="coiled-coil region" evidence="1">
    <location>
        <begin position="410"/>
        <end position="444"/>
    </location>
</feature>
<name>A0A8X6KS34_TRICU</name>
<dbReference type="AlphaFoldDB" id="A0A8X6KS34"/>
<keyword evidence="5" id="KW-1185">Reference proteome</keyword>
<comment type="caution">
    <text evidence="4">The sequence shown here is derived from an EMBL/GenBank/DDBJ whole genome shotgun (WGS) entry which is preliminary data.</text>
</comment>
<protein>
    <recommendedName>
        <fullName evidence="3">C2H2-type domain-containing protein</fullName>
    </recommendedName>
</protein>
<dbReference type="PROSITE" id="PS00028">
    <property type="entry name" value="ZINC_FINGER_C2H2_1"/>
    <property type="match status" value="2"/>
</dbReference>
<dbReference type="Proteomes" id="UP000887116">
    <property type="component" value="Unassembled WGS sequence"/>
</dbReference>
<organism evidence="4 5">
    <name type="scientific">Trichonephila clavata</name>
    <name type="common">Joro spider</name>
    <name type="synonym">Nephila clavata</name>
    <dbReference type="NCBI Taxonomy" id="2740835"/>
    <lineage>
        <taxon>Eukaryota</taxon>
        <taxon>Metazoa</taxon>
        <taxon>Ecdysozoa</taxon>
        <taxon>Arthropoda</taxon>
        <taxon>Chelicerata</taxon>
        <taxon>Arachnida</taxon>
        <taxon>Araneae</taxon>
        <taxon>Araneomorphae</taxon>
        <taxon>Entelegynae</taxon>
        <taxon>Araneoidea</taxon>
        <taxon>Nephilidae</taxon>
        <taxon>Trichonephila</taxon>
    </lineage>
</organism>
<evidence type="ECO:0000313" key="5">
    <source>
        <dbReference type="Proteomes" id="UP000887116"/>
    </source>
</evidence>
<reference evidence="4" key="1">
    <citation type="submission" date="2020-07" db="EMBL/GenBank/DDBJ databases">
        <title>Multicomponent nature underlies the extraordinary mechanical properties of spider dragline silk.</title>
        <authorList>
            <person name="Kono N."/>
            <person name="Nakamura H."/>
            <person name="Mori M."/>
            <person name="Yoshida Y."/>
            <person name="Ohtoshi R."/>
            <person name="Malay A.D."/>
            <person name="Moran D.A.P."/>
            <person name="Tomita M."/>
            <person name="Numata K."/>
            <person name="Arakawa K."/>
        </authorList>
    </citation>
    <scope>NUCLEOTIDE SEQUENCE</scope>
</reference>
<evidence type="ECO:0000259" key="3">
    <source>
        <dbReference type="PROSITE" id="PS00028"/>
    </source>
</evidence>
<dbReference type="EMBL" id="BMAO01002951">
    <property type="protein sequence ID" value="GFQ84575.1"/>
    <property type="molecule type" value="Genomic_DNA"/>
</dbReference>
<sequence>MGSEILEDEKLEHFFDDSSDESCEECDQLKSRLEKYRLTCRTCHICKEICSSRPELNRHFLSHESETDPCPVCCEQFPNQWELLQHLRTMHIEYLKAKDPALLKKFPHLVSSSRISLSDIPDIHNFNGCRTAFDNAVSVPVSLKNWNPPTDIKNNETQQMFREVHSCSLEVIPNKQSLNVQKHVSFASIGQHAMTSNPQHQVSSNFKKYKMRNVSSTTRYKSKVPIKDSLSSVNNGKSTDASHGSILKKTITQSTSSNFVKKNKQIKKKQLPSIQSQEIPVVSSPTARLPKVIIGETLTSFEKLNITKSTETLSPVNSDLNVLQHSSCNQKIVKVSPECMKVLKESLLKDSPAVNSKHVCVAVPSKMLNDLQLMPMKSEFQKNFKSVAKTTTIDERKGSDAINQPNIEKILEEDRRRKEEKEKIKKKEKILQKMLMKYEEKEEKKLIKYFQKKVTSYIKKKQGDLNEKEKNLVDIAGNKPKLLEVVRCLKCRDQSDIGRLMKYFGMKYKFKVKPAKDSSIVKFKQKPGMSSMPKSVNPDVSINISNCPKVDESDESLYSFYKKLVCSAPKKKENLAYESESLYSLDNLNSHKTIPYGEDPFTDMSIITDETFTIPCPCGKITKCRNKENHIIDEVNIKATPKTARTSKDTLTIANGDRRECTKRSYEQMMDGRLGFRFSPAATGEATRSEREKTPTLLY</sequence>
<feature type="domain" description="C2H2-type" evidence="3">
    <location>
        <begin position="43"/>
        <end position="63"/>
    </location>
</feature>